<organism evidence="3 4">
    <name type="scientific">Kineococcus rhizosphaerae</name>
    <dbReference type="NCBI Taxonomy" id="559628"/>
    <lineage>
        <taxon>Bacteria</taxon>
        <taxon>Bacillati</taxon>
        <taxon>Actinomycetota</taxon>
        <taxon>Actinomycetes</taxon>
        <taxon>Kineosporiales</taxon>
        <taxon>Kineosporiaceae</taxon>
        <taxon>Kineococcus</taxon>
    </lineage>
</organism>
<keyword evidence="2" id="KW-0472">Membrane</keyword>
<dbReference type="EMBL" id="PVZF01000008">
    <property type="protein sequence ID" value="PRY13379.1"/>
    <property type="molecule type" value="Genomic_DNA"/>
</dbReference>
<protein>
    <submittedName>
        <fullName evidence="3">Uncharacterized protein</fullName>
    </submittedName>
</protein>
<keyword evidence="2" id="KW-1133">Transmembrane helix</keyword>
<name>A0A2T0R1D4_9ACTN</name>
<gene>
    <name evidence="3" type="ORF">CLV37_10847</name>
</gene>
<sequence>MSARPSDWSPLAHADPLPGDPAAVSGAARDLGRVAGLLRTQVGALAAVASSDGEGEVADRLRESAGDLSGRLSAAVGRYERAAAALGAYWPELEHAQADSLGALHDAIDAEHRAQQAGHLLSATGVAAPAPAAGADPAVVAAHDRAEAQRASSHAAARRDADAAADDLARARRRLALAEDDHTRAAATAAGRITAAADDDLQDSPWDEAKEFVHDHADVIGQVADVAATVASVMGVLALAVGWIPLVGQFAAALAGAIATVAGVVALLGHLALALSGDRSWTEAGLDAVGLLTAGVGRAAGSVLKAGGKALQANAGALRSLATEAGEAGGKALEGRLSVATVKQLADGPLLPATRKELAAAFGVSGKTVVRAATRARAGAGGIRAAAEELARTTLPVSLRTTLVGDFTKVADTARKLAAVEGGVPAAVRAALETDGLGSTLAHHVTGIDAGVHRADLAAAGLTRDGAAVARTIAAAAVVRGAVGISSAADKVSTVGHDWLGLPVEGVGAWTPKGAVKHLAGAAS</sequence>
<evidence type="ECO:0000313" key="3">
    <source>
        <dbReference type="EMBL" id="PRY13379.1"/>
    </source>
</evidence>
<dbReference type="AlphaFoldDB" id="A0A2T0R1D4"/>
<feature type="transmembrane region" description="Helical" evidence="2">
    <location>
        <begin position="250"/>
        <end position="273"/>
    </location>
</feature>
<evidence type="ECO:0000256" key="1">
    <source>
        <dbReference type="SAM" id="MobiDB-lite"/>
    </source>
</evidence>
<feature type="transmembrane region" description="Helical" evidence="2">
    <location>
        <begin position="226"/>
        <end position="244"/>
    </location>
</feature>
<comment type="caution">
    <text evidence="3">The sequence shown here is derived from an EMBL/GenBank/DDBJ whole genome shotgun (WGS) entry which is preliminary data.</text>
</comment>
<dbReference type="Proteomes" id="UP000238083">
    <property type="component" value="Unassembled WGS sequence"/>
</dbReference>
<dbReference type="RefSeq" id="WP_106212133.1">
    <property type="nucleotide sequence ID" value="NZ_PVZF01000008.1"/>
</dbReference>
<accession>A0A2T0R1D4</accession>
<keyword evidence="4" id="KW-1185">Reference proteome</keyword>
<dbReference type="OrthoDB" id="7343197at2"/>
<feature type="region of interest" description="Disordered" evidence="1">
    <location>
        <begin position="1"/>
        <end position="25"/>
    </location>
</feature>
<feature type="region of interest" description="Disordered" evidence="1">
    <location>
        <begin position="137"/>
        <end position="159"/>
    </location>
</feature>
<evidence type="ECO:0000256" key="2">
    <source>
        <dbReference type="SAM" id="Phobius"/>
    </source>
</evidence>
<reference evidence="3 4" key="1">
    <citation type="submission" date="2018-03" db="EMBL/GenBank/DDBJ databases">
        <title>Genomic Encyclopedia of Archaeal and Bacterial Type Strains, Phase II (KMG-II): from individual species to whole genera.</title>
        <authorList>
            <person name="Goeker M."/>
        </authorList>
    </citation>
    <scope>NUCLEOTIDE SEQUENCE [LARGE SCALE GENOMIC DNA]</scope>
    <source>
        <strain evidence="3 4">DSM 19711</strain>
    </source>
</reference>
<evidence type="ECO:0000313" key="4">
    <source>
        <dbReference type="Proteomes" id="UP000238083"/>
    </source>
</evidence>
<proteinExistence type="predicted"/>
<keyword evidence="2" id="KW-0812">Transmembrane</keyword>